<feature type="domain" description="Cytochrome P460" evidence="2">
    <location>
        <begin position="36"/>
        <end position="167"/>
    </location>
</feature>
<protein>
    <recommendedName>
        <fullName evidence="2">Cytochrome P460 domain-containing protein</fullName>
    </recommendedName>
</protein>
<evidence type="ECO:0000313" key="4">
    <source>
        <dbReference type="Proteomes" id="UP000250079"/>
    </source>
</evidence>
<keyword evidence="4" id="KW-1185">Reference proteome</keyword>
<dbReference type="Proteomes" id="UP000250079">
    <property type="component" value="Chromosome"/>
</dbReference>
<reference evidence="3 4" key="1">
    <citation type="submission" date="2016-12" db="EMBL/GenBank/DDBJ databases">
        <authorList>
            <person name="Song W.-J."/>
            <person name="Kurnit D.M."/>
        </authorList>
    </citation>
    <scope>NUCLEOTIDE SEQUENCE [LARGE SCALE GENOMIC DNA]</scope>
    <source>
        <strain evidence="3 4">IMCC3135</strain>
    </source>
</reference>
<evidence type="ECO:0000313" key="3">
    <source>
        <dbReference type="EMBL" id="ASJ73550.1"/>
    </source>
</evidence>
<dbReference type="PROSITE" id="PS51257">
    <property type="entry name" value="PROKAR_LIPOPROTEIN"/>
    <property type="match status" value="1"/>
</dbReference>
<proteinExistence type="predicted"/>
<accession>A0A2Z2NXK2</accession>
<dbReference type="InterPro" id="IPR038142">
    <property type="entry name" value="Cytochrome_P460_sp"/>
</dbReference>
<dbReference type="Pfam" id="PF16694">
    <property type="entry name" value="Cytochrome_P460"/>
    <property type="match status" value="1"/>
</dbReference>
<organism evidence="3 4">
    <name type="scientific">Granulosicoccus antarcticus IMCC3135</name>
    <dbReference type="NCBI Taxonomy" id="1192854"/>
    <lineage>
        <taxon>Bacteria</taxon>
        <taxon>Pseudomonadati</taxon>
        <taxon>Pseudomonadota</taxon>
        <taxon>Gammaproteobacteria</taxon>
        <taxon>Chromatiales</taxon>
        <taxon>Granulosicoccaceae</taxon>
        <taxon>Granulosicoccus</taxon>
    </lineage>
</organism>
<sequence>MKFNTSRAIGLALTSGVALAGCSSLPFLGKPDPRWADYKSWTKITEGEPSTGNSQALGGVHMGIEGYRDVYVNEIGLEMLTGDGPYDFPEGTVVVKEQFANKADWETGKRAAHTISLKVADNPGTSAADWNWAAGYTGKVKAHIADPNCVACHTAAVALNKSDYVFSVPAYLEAN</sequence>
<evidence type="ECO:0000256" key="1">
    <source>
        <dbReference type="SAM" id="SignalP"/>
    </source>
</evidence>
<keyword evidence="1" id="KW-0732">Signal</keyword>
<feature type="signal peptide" evidence="1">
    <location>
        <begin position="1"/>
        <end position="20"/>
    </location>
</feature>
<feature type="chain" id="PRO_5016454184" description="Cytochrome P460 domain-containing protein" evidence="1">
    <location>
        <begin position="21"/>
        <end position="175"/>
    </location>
</feature>
<dbReference type="Gene3D" id="3.50.70.20">
    <property type="entry name" value="Cytochrome P460"/>
    <property type="match status" value="1"/>
</dbReference>
<gene>
    <name evidence="3" type="ORF">IMCC3135_17340</name>
</gene>
<dbReference type="AlphaFoldDB" id="A0A2Z2NXK2"/>
<dbReference type="EMBL" id="CP018632">
    <property type="protein sequence ID" value="ASJ73550.1"/>
    <property type="molecule type" value="Genomic_DNA"/>
</dbReference>
<dbReference type="OrthoDB" id="511546at2"/>
<dbReference type="InterPro" id="IPR032033">
    <property type="entry name" value="Cytochrome_P460"/>
</dbReference>
<evidence type="ECO:0000259" key="2">
    <source>
        <dbReference type="Pfam" id="PF16694"/>
    </source>
</evidence>
<name>A0A2Z2NXK2_9GAMM</name>
<dbReference type="CDD" id="cd20716">
    <property type="entry name" value="cyt_P460_fam"/>
    <property type="match status" value="1"/>
</dbReference>
<dbReference type="RefSeq" id="WP_088918715.1">
    <property type="nucleotide sequence ID" value="NZ_CP018632.1"/>
</dbReference>
<dbReference type="KEGG" id="gai:IMCC3135_17340"/>